<sequence>MASRPFAASSVQRLIDVAVPALAGLAILFVAFAAPDDLVDRLVAATGLPSFIHAAAPPLGLKARLAIGVTGGAATFALAFLLLRAIDRLTARPVRAAPVLAPEPEAPRLRRRDLHPDAPPRPPISAIRDLGEPAPPEAPLAPPACEPVVEEAQSASAEEPAAASPAAFAPEPVSRQDSLADLMARLERGLAVRAARTAPQASAAAPEPQVFPGLSDDRLAGAIENLQRLAAMRREQAAH</sequence>
<feature type="region of interest" description="Disordered" evidence="1">
    <location>
        <begin position="105"/>
        <end position="172"/>
    </location>
</feature>
<feature type="compositionally biased region" description="Low complexity" evidence="1">
    <location>
        <begin position="146"/>
        <end position="172"/>
    </location>
</feature>
<gene>
    <name evidence="3" type="ORF">FRZ32_01495</name>
</gene>
<keyword evidence="2" id="KW-0812">Transmembrane</keyword>
<name>A0A5C6TPX3_9SPHN</name>
<evidence type="ECO:0000256" key="2">
    <source>
        <dbReference type="SAM" id="Phobius"/>
    </source>
</evidence>
<feature type="compositionally biased region" description="Pro residues" evidence="1">
    <location>
        <begin position="133"/>
        <end position="145"/>
    </location>
</feature>
<reference evidence="3 4" key="1">
    <citation type="journal article" date="2015" name="J. Microbiol.">
        <title>Sphingosinicella ginsenosidimutans sp. nov., with ginsenoside converting activity.</title>
        <authorList>
            <person name="Kim J.K."/>
            <person name="Kang M.S."/>
            <person name="Park S.C."/>
            <person name="Kim K.M."/>
            <person name="Choi K."/>
            <person name="Yoon M.H."/>
            <person name="Im W.T."/>
        </authorList>
    </citation>
    <scope>NUCLEOTIDE SEQUENCE [LARGE SCALE GENOMIC DNA]</scope>
    <source>
        <strain evidence="3 4">BS-11</strain>
    </source>
</reference>
<dbReference type="OrthoDB" id="7560213at2"/>
<keyword evidence="2" id="KW-1133">Transmembrane helix</keyword>
<accession>A0A5C6TPX3</accession>
<keyword evidence="4" id="KW-1185">Reference proteome</keyword>
<dbReference type="AlphaFoldDB" id="A0A5C6TPX3"/>
<keyword evidence="2" id="KW-0472">Membrane</keyword>
<feature type="transmembrane region" description="Helical" evidence="2">
    <location>
        <begin position="65"/>
        <end position="86"/>
    </location>
</feature>
<dbReference type="EMBL" id="VOQQ01000001">
    <property type="protein sequence ID" value="TXC62444.1"/>
    <property type="molecule type" value="Genomic_DNA"/>
</dbReference>
<evidence type="ECO:0000256" key="1">
    <source>
        <dbReference type="SAM" id="MobiDB-lite"/>
    </source>
</evidence>
<organism evidence="3 4">
    <name type="scientific">Allosphingosinicella ginsenosidimutans</name>
    <dbReference type="NCBI Taxonomy" id="1176539"/>
    <lineage>
        <taxon>Bacteria</taxon>
        <taxon>Pseudomonadati</taxon>
        <taxon>Pseudomonadota</taxon>
        <taxon>Alphaproteobacteria</taxon>
        <taxon>Sphingomonadales</taxon>
        <taxon>Sphingomonadaceae</taxon>
        <taxon>Allosphingosinicella</taxon>
    </lineage>
</organism>
<evidence type="ECO:0000313" key="3">
    <source>
        <dbReference type="EMBL" id="TXC62444.1"/>
    </source>
</evidence>
<dbReference type="Proteomes" id="UP000321249">
    <property type="component" value="Unassembled WGS sequence"/>
</dbReference>
<evidence type="ECO:0000313" key="4">
    <source>
        <dbReference type="Proteomes" id="UP000321249"/>
    </source>
</evidence>
<dbReference type="RefSeq" id="WP_147041832.1">
    <property type="nucleotide sequence ID" value="NZ_BAABIR010000001.1"/>
</dbReference>
<proteinExistence type="predicted"/>
<comment type="caution">
    <text evidence="3">The sequence shown here is derived from an EMBL/GenBank/DDBJ whole genome shotgun (WGS) entry which is preliminary data.</text>
</comment>
<protein>
    <submittedName>
        <fullName evidence="3">Uncharacterized protein</fullName>
    </submittedName>
</protein>